<reference evidence="1" key="1">
    <citation type="submission" date="2022-04" db="EMBL/GenBank/DDBJ databases">
        <title>Jade perch genome.</title>
        <authorList>
            <person name="Chao B."/>
        </authorList>
    </citation>
    <scope>NUCLEOTIDE SEQUENCE</scope>
    <source>
        <strain evidence="1">CB-2022</strain>
    </source>
</reference>
<sequence length="202" mass="21983">MYADVMTPVTVIITEVPVSKPRLWPSSSLVDRATCWGQPVTVRCGSTSGTAVRYAWYRNAQHDNVLLHHSSELLLHCGAVVEDGDYYCVASNNASSQRSDVLSVQVLMPADSSCIYAVNMQGQLIYECADRMNGTTAKPPPTTSCHSDTVNQSLRINQTHQDLFPCRGATLVHAAALGITCDLADIPVRSAKMHESETKEEG</sequence>
<gene>
    <name evidence="1" type="ORF">L3Q82_016118</name>
</gene>
<organism evidence="1 2">
    <name type="scientific">Scortum barcoo</name>
    <name type="common">barcoo grunter</name>
    <dbReference type="NCBI Taxonomy" id="214431"/>
    <lineage>
        <taxon>Eukaryota</taxon>
        <taxon>Metazoa</taxon>
        <taxon>Chordata</taxon>
        <taxon>Craniata</taxon>
        <taxon>Vertebrata</taxon>
        <taxon>Euteleostomi</taxon>
        <taxon>Actinopterygii</taxon>
        <taxon>Neopterygii</taxon>
        <taxon>Teleostei</taxon>
        <taxon>Neoteleostei</taxon>
        <taxon>Acanthomorphata</taxon>
        <taxon>Eupercaria</taxon>
        <taxon>Centrarchiformes</taxon>
        <taxon>Terapontoidei</taxon>
        <taxon>Terapontidae</taxon>
        <taxon>Scortum</taxon>
    </lineage>
</organism>
<dbReference type="EMBL" id="CM041549">
    <property type="protein sequence ID" value="KAI3357713.1"/>
    <property type="molecule type" value="Genomic_DNA"/>
</dbReference>
<comment type="caution">
    <text evidence="1">The sequence shown here is derived from an EMBL/GenBank/DDBJ whole genome shotgun (WGS) entry which is preliminary data.</text>
</comment>
<proteinExistence type="predicted"/>
<keyword evidence="2" id="KW-1185">Reference proteome</keyword>
<protein>
    <submittedName>
        <fullName evidence="1">Uncharacterized protein</fullName>
    </submittedName>
</protein>
<evidence type="ECO:0000313" key="1">
    <source>
        <dbReference type="EMBL" id="KAI3357713.1"/>
    </source>
</evidence>
<accession>A0ACB8VT68</accession>
<dbReference type="Proteomes" id="UP000831701">
    <property type="component" value="Chromosome 19"/>
</dbReference>
<name>A0ACB8VT68_9TELE</name>
<evidence type="ECO:0000313" key="2">
    <source>
        <dbReference type="Proteomes" id="UP000831701"/>
    </source>
</evidence>